<feature type="compositionally biased region" description="Polar residues" evidence="1">
    <location>
        <begin position="276"/>
        <end position="286"/>
    </location>
</feature>
<protein>
    <submittedName>
        <fullName evidence="3">Uncharacterized protein</fullName>
    </submittedName>
</protein>
<keyword evidence="2" id="KW-0812">Transmembrane</keyword>
<feature type="compositionally biased region" description="Basic and acidic residues" evidence="1">
    <location>
        <begin position="607"/>
        <end position="622"/>
    </location>
</feature>
<feature type="compositionally biased region" description="Polar residues" evidence="1">
    <location>
        <begin position="668"/>
        <end position="677"/>
    </location>
</feature>
<keyword evidence="4" id="KW-1185">Reference proteome</keyword>
<dbReference type="Proteomes" id="UP000277580">
    <property type="component" value="Unassembled WGS sequence"/>
</dbReference>
<reference evidence="3 4" key="1">
    <citation type="journal article" date="2018" name="Nat. Ecol. Evol.">
        <title>Pezizomycetes genomes reveal the molecular basis of ectomycorrhizal truffle lifestyle.</title>
        <authorList>
            <person name="Murat C."/>
            <person name="Payen T."/>
            <person name="Noel B."/>
            <person name="Kuo A."/>
            <person name="Morin E."/>
            <person name="Chen J."/>
            <person name="Kohler A."/>
            <person name="Krizsan K."/>
            <person name="Balestrini R."/>
            <person name="Da Silva C."/>
            <person name="Montanini B."/>
            <person name="Hainaut M."/>
            <person name="Levati E."/>
            <person name="Barry K.W."/>
            <person name="Belfiori B."/>
            <person name="Cichocki N."/>
            <person name="Clum A."/>
            <person name="Dockter R.B."/>
            <person name="Fauchery L."/>
            <person name="Guy J."/>
            <person name="Iotti M."/>
            <person name="Le Tacon F."/>
            <person name="Lindquist E.A."/>
            <person name="Lipzen A."/>
            <person name="Malagnac F."/>
            <person name="Mello A."/>
            <person name="Molinier V."/>
            <person name="Miyauchi S."/>
            <person name="Poulain J."/>
            <person name="Riccioni C."/>
            <person name="Rubini A."/>
            <person name="Sitrit Y."/>
            <person name="Splivallo R."/>
            <person name="Traeger S."/>
            <person name="Wang M."/>
            <person name="Zifcakova L."/>
            <person name="Wipf D."/>
            <person name="Zambonelli A."/>
            <person name="Paolocci F."/>
            <person name="Nowrousian M."/>
            <person name="Ottonello S."/>
            <person name="Baldrian P."/>
            <person name="Spatafora J.W."/>
            <person name="Henrissat B."/>
            <person name="Nagy L.G."/>
            <person name="Aury J.M."/>
            <person name="Wincker P."/>
            <person name="Grigoriev I.V."/>
            <person name="Bonfante P."/>
            <person name="Martin F.M."/>
        </authorList>
    </citation>
    <scope>NUCLEOTIDE SEQUENCE [LARGE SCALE GENOMIC DNA]</scope>
    <source>
        <strain evidence="3 4">CCBAS932</strain>
    </source>
</reference>
<feature type="region of interest" description="Disordered" evidence="1">
    <location>
        <begin position="909"/>
        <end position="939"/>
    </location>
</feature>
<feature type="region of interest" description="Disordered" evidence="1">
    <location>
        <begin position="358"/>
        <end position="391"/>
    </location>
</feature>
<name>A0A3N4KQY3_9PEZI</name>
<feature type="compositionally biased region" description="Low complexity" evidence="1">
    <location>
        <begin position="84"/>
        <end position="97"/>
    </location>
</feature>
<feature type="compositionally biased region" description="Basic and acidic residues" evidence="1">
    <location>
        <begin position="464"/>
        <end position="476"/>
    </location>
</feature>
<keyword evidence="2" id="KW-1133">Transmembrane helix</keyword>
<dbReference type="OrthoDB" id="5391431at2759"/>
<feature type="compositionally biased region" description="Polar residues" evidence="1">
    <location>
        <begin position="100"/>
        <end position="109"/>
    </location>
</feature>
<dbReference type="InParanoid" id="A0A3N4KQY3"/>
<organism evidence="3 4">
    <name type="scientific">Morchella conica CCBAS932</name>
    <dbReference type="NCBI Taxonomy" id="1392247"/>
    <lineage>
        <taxon>Eukaryota</taxon>
        <taxon>Fungi</taxon>
        <taxon>Dikarya</taxon>
        <taxon>Ascomycota</taxon>
        <taxon>Pezizomycotina</taxon>
        <taxon>Pezizomycetes</taxon>
        <taxon>Pezizales</taxon>
        <taxon>Morchellaceae</taxon>
        <taxon>Morchella</taxon>
    </lineage>
</organism>
<feature type="compositionally biased region" description="Basic and acidic residues" evidence="1">
    <location>
        <begin position="555"/>
        <end position="584"/>
    </location>
</feature>
<feature type="compositionally biased region" description="Basic and acidic residues" evidence="1">
    <location>
        <begin position="113"/>
        <end position="122"/>
    </location>
</feature>
<feature type="compositionally biased region" description="Basic and acidic residues" evidence="1">
    <location>
        <begin position="131"/>
        <end position="144"/>
    </location>
</feature>
<gene>
    <name evidence="3" type="ORF">P167DRAFT_546133</name>
</gene>
<feature type="compositionally biased region" description="Polar residues" evidence="1">
    <location>
        <begin position="702"/>
        <end position="716"/>
    </location>
</feature>
<feature type="compositionally biased region" description="Low complexity" evidence="1">
    <location>
        <begin position="307"/>
        <end position="321"/>
    </location>
</feature>
<feature type="transmembrane region" description="Helical" evidence="2">
    <location>
        <begin position="942"/>
        <end position="964"/>
    </location>
</feature>
<feature type="region of interest" description="Disordered" evidence="1">
    <location>
        <begin position="241"/>
        <end position="326"/>
    </location>
</feature>
<feature type="region of interest" description="Disordered" evidence="1">
    <location>
        <begin position="421"/>
        <end position="741"/>
    </location>
</feature>
<feature type="region of interest" description="Disordered" evidence="1">
    <location>
        <begin position="1"/>
        <end position="227"/>
    </location>
</feature>
<sequence length="990" mass="107177">MSTGTENEPIHDSIMMEEEERTDNVPTSVEAEPAPRTTGSGDNSEIEQDKQKEEKEVLEQTEVTEKKEEEEEEEEEGENEEDQNTSTKTPNPTSPETASPAHTSHSGISVETEELKHNHLNPEDIGPQHTQVDRETRELRHIDLEGGEIGYNVGKGDDHDRGSEHHAPAEPIIQHSTNEAQSGIEEPSNEALEEEIVRCANVPVEEPLTKNSAQNADKESVGASSYGEEMTAAIPNVLENQSTHGMEGETVAYAQVAASDPPNGESAQEWKDSKEAQSSLEDSSTEIAAEEIAPKIQESKDININDGIGYNLGEGENNGQESEGHGLTASVAEEVTAGGSSLAKLIDEPRGIDQESVSAIGGERAKQVQSSVEVTSSEAVAEEPTPETEELKDIDVKGEIGYNLGKGDSHDHWTQHLAPAEGSSTEAAVLETSSGAESVGIPTHGQQTSQDSQNIAEETSPRVPVEKVSPETEELKVINVDDEIGYNPGKGDDHDRGSEHHAPLEELLAENSADKAKIDAENPSAEASLGETVLGTQELKDIDMNHGSGYNSGEADTHARASDHAPAEEASIKTAADKETKEIEGSLTHDQVAEELEEAFEELLMEDSAHEQEIPEDFKSSEDMPAGEAAGEELAFGIAAGVRDLDNEDEFAGEQKIDSAAAQDEASLEQSDSSNLLKDTPVKEIKESGQDHGLPHMDITNDDVSNNAYTENASDTIKQRSEESARDASLPKPPQFRMDTPERQEIGREYSLENLAPHNSLGIDSLASELGKAYHIPMSNDPSSRGDTSDTPLTYQEDFFSERLSDLSGDREILEYECSIKIGDSRPEPSLISGTTVTLDQLQETISCFKREVLESLESRNLLVDTRDVQQDQEHQKLTIDISQLGPRLGKMESDLDFIRKQISAINTSNSNGPSLLPQYSSKNDRASRSTSPRPPVPERGISWSMISLSVVTALGLVALGSMLGSVAKERGLTDKVAQWLFSEGKAIGK</sequence>
<feature type="compositionally biased region" description="Polar residues" evidence="1">
    <location>
        <begin position="422"/>
        <end position="436"/>
    </location>
</feature>
<feature type="compositionally biased region" description="Basic and acidic residues" evidence="1">
    <location>
        <begin position="490"/>
        <end position="504"/>
    </location>
</feature>
<feature type="compositionally biased region" description="Basic and acidic residues" evidence="1">
    <location>
        <begin position="47"/>
        <end position="67"/>
    </location>
</feature>
<dbReference type="EMBL" id="ML119133">
    <property type="protein sequence ID" value="RPB11839.1"/>
    <property type="molecule type" value="Genomic_DNA"/>
</dbReference>
<evidence type="ECO:0000256" key="2">
    <source>
        <dbReference type="SAM" id="Phobius"/>
    </source>
</evidence>
<feature type="compositionally biased region" description="Polar residues" evidence="1">
    <location>
        <begin position="909"/>
        <end position="922"/>
    </location>
</feature>
<proteinExistence type="predicted"/>
<accession>A0A3N4KQY3</accession>
<evidence type="ECO:0000313" key="3">
    <source>
        <dbReference type="EMBL" id="RPB11839.1"/>
    </source>
</evidence>
<keyword evidence="2" id="KW-0472">Membrane</keyword>
<feature type="compositionally biased region" description="Polar residues" evidence="1">
    <location>
        <begin position="444"/>
        <end position="457"/>
    </location>
</feature>
<evidence type="ECO:0000256" key="1">
    <source>
        <dbReference type="SAM" id="MobiDB-lite"/>
    </source>
</evidence>
<feature type="compositionally biased region" description="Acidic residues" evidence="1">
    <location>
        <begin position="593"/>
        <end position="605"/>
    </location>
</feature>
<feature type="compositionally biased region" description="Low complexity" evidence="1">
    <location>
        <begin position="626"/>
        <end position="641"/>
    </location>
</feature>
<dbReference type="AlphaFoldDB" id="A0A3N4KQY3"/>
<feature type="compositionally biased region" description="Low complexity" evidence="1">
    <location>
        <begin position="367"/>
        <end position="379"/>
    </location>
</feature>
<feature type="compositionally biased region" description="Acidic residues" evidence="1">
    <location>
        <begin position="68"/>
        <end position="83"/>
    </location>
</feature>
<feature type="compositionally biased region" description="Basic and acidic residues" evidence="1">
    <location>
        <begin position="155"/>
        <end position="168"/>
    </location>
</feature>
<evidence type="ECO:0000313" key="4">
    <source>
        <dbReference type="Proteomes" id="UP000277580"/>
    </source>
</evidence>
<feature type="compositionally biased region" description="Basic and acidic residues" evidence="1">
    <location>
        <begin position="680"/>
        <end position="695"/>
    </location>
</feature>
<feature type="compositionally biased region" description="Basic and acidic residues" evidence="1">
    <location>
        <begin position="717"/>
        <end position="726"/>
    </location>
</feature>